<evidence type="ECO:0000256" key="6">
    <source>
        <dbReference type="SAM" id="Coils"/>
    </source>
</evidence>
<feature type="coiled-coil region" evidence="6">
    <location>
        <begin position="89"/>
        <end position="116"/>
    </location>
</feature>
<organism evidence="8 9">
    <name type="scientific">Umbelopsis vinacea</name>
    <dbReference type="NCBI Taxonomy" id="44442"/>
    <lineage>
        <taxon>Eukaryota</taxon>
        <taxon>Fungi</taxon>
        <taxon>Fungi incertae sedis</taxon>
        <taxon>Mucoromycota</taxon>
        <taxon>Mucoromycotina</taxon>
        <taxon>Umbelopsidomycetes</taxon>
        <taxon>Umbelopsidales</taxon>
        <taxon>Umbelopsidaceae</taxon>
        <taxon>Umbelopsis</taxon>
    </lineage>
</organism>
<dbReference type="GO" id="GO:0046872">
    <property type="term" value="F:metal ion binding"/>
    <property type="evidence" value="ECO:0007669"/>
    <property type="project" value="UniProtKB-KW"/>
</dbReference>
<evidence type="ECO:0000256" key="5">
    <source>
        <dbReference type="ARBA" id="ARBA00023242"/>
    </source>
</evidence>
<keyword evidence="5" id="KW-0539">Nucleus</keyword>
<protein>
    <submittedName>
        <fullName evidence="8">Uncharacterized protein</fullName>
    </submittedName>
</protein>
<dbReference type="OrthoDB" id="2369992at2759"/>
<comment type="subcellular location">
    <subcellularLocation>
        <location evidence="1">Nucleus</location>
    </subcellularLocation>
</comment>
<proteinExistence type="predicted"/>
<dbReference type="Proteomes" id="UP000612746">
    <property type="component" value="Unassembled WGS sequence"/>
</dbReference>
<keyword evidence="6" id="KW-0175">Coiled coil</keyword>
<dbReference type="AlphaFoldDB" id="A0A8H7PFR8"/>
<reference evidence="8" key="1">
    <citation type="submission" date="2020-12" db="EMBL/GenBank/DDBJ databases">
        <title>Metabolic potential, ecology and presence of endohyphal bacteria is reflected in genomic diversity of Mucoromycotina.</title>
        <authorList>
            <person name="Muszewska A."/>
            <person name="Okrasinska A."/>
            <person name="Steczkiewicz K."/>
            <person name="Drgas O."/>
            <person name="Orlowska M."/>
            <person name="Perlinska-Lenart U."/>
            <person name="Aleksandrzak-Piekarczyk T."/>
            <person name="Szatraj K."/>
            <person name="Zielenkiewicz U."/>
            <person name="Pilsyk S."/>
            <person name="Malc E."/>
            <person name="Mieczkowski P."/>
            <person name="Kruszewska J.S."/>
            <person name="Biernat P."/>
            <person name="Pawlowska J."/>
        </authorList>
    </citation>
    <scope>NUCLEOTIDE SEQUENCE</scope>
    <source>
        <strain evidence="8">WA0000051536</strain>
    </source>
</reference>
<dbReference type="EMBL" id="JAEPRA010000024">
    <property type="protein sequence ID" value="KAG2172501.1"/>
    <property type="molecule type" value="Genomic_DNA"/>
</dbReference>
<accession>A0A8H7PFR8</accession>
<dbReference type="PANTHER" id="PTHR47338:SF29">
    <property type="entry name" value="ZN(2)-C6 FUNGAL-TYPE DOMAIN-CONTAINING PROTEIN"/>
    <property type="match status" value="1"/>
</dbReference>
<keyword evidence="3" id="KW-0805">Transcription regulation</keyword>
<sequence length="704" mass="80011">MVVDENERHLAQVSISSNKNVSVKLYLSCPKPECKFHRRKCIRIDDNEKCERCVRLKRQCVNASRKPESEEDNSIDDEIVSDETTTHTIINYYQQLNELQEQFHTLEKALTMARITPELSFESSDFDSSSNDSSSNESISLLPPLSPDGKTDPNEQQVVRSKRQKTFDGSIKQSWTLSMTKNGLSVHTNIQNVQDLMSFGMYAVQYLDGTSINPQPSDGLSTLSLIARGRINNISHIFHQALKKNAGHGAVSVPSVSASLIFDQENVISILVTAYFACFNDSHSIMTSPLYYSRFHNPEDPLSSPLTAVMCAVMTMRPCRHIPYSFQELRQMGEYFFNIARDGLADIIDEPSRSTEGTIGFLLLAHYCFYTLRFSEARSYSTTAYLIAHNAVGHIKEIDNTSAEMVIMKRVYFMLSLQESSLKDFLGGGSDNFDVEIFNTKLEALPDDSDFGRTFIKLGTRILNLLRSQQLLIVLRQLHSAHSGEVAEFSADAFIRLQHLIQNWWKDTPLEERIFLNPFDIKTEKGDLDKVQHSYQFMALLAFHSFQISVHSCFISGDNDHLHQEKQSTCSEQANAIYYQSMRVCLNSSKMLLDVSEKIYQLDDICRFDYGFLMGILEALAVLTVSSDQYIAKEASIYVKKCFTLLRMTMFQDMTSVPEKLIVGQKPDKHLVTLPLYDNCPSPALYIMWESMVRSLSELGIHVE</sequence>
<dbReference type="CDD" id="cd12148">
    <property type="entry name" value="fungal_TF_MHR"/>
    <property type="match status" value="1"/>
</dbReference>
<evidence type="ECO:0000313" key="9">
    <source>
        <dbReference type="Proteomes" id="UP000612746"/>
    </source>
</evidence>
<comment type="caution">
    <text evidence="8">The sequence shown here is derived from an EMBL/GenBank/DDBJ whole genome shotgun (WGS) entry which is preliminary data.</text>
</comment>
<evidence type="ECO:0000256" key="2">
    <source>
        <dbReference type="ARBA" id="ARBA00022723"/>
    </source>
</evidence>
<keyword evidence="4" id="KW-0804">Transcription</keyword>
<keyword evidence="9" id="KW-1185">Reference proteome</keyword>
<evidence type="ECO:0000256" key="3">
    <source>
        <dbReference type="ARBA" id="ARBA00023015"/>
    </source>
</evidence>
<gene>
    <name evidence="8" type="ORF">INT44_006674</name>
</gene>
<name>A0A8H7PFR8_9FUNG</name>
<dbReference type="PANTHER" id="PTHR47338">
    <property type="entry name" value="ZN(II)2CYS6 TRANSCRIPTION FACTOR (EUROFUNG)-RELATED"/>
    <property type="match status" value="1"/>
</dbReference>
<evidence type="ECO:0000256" key="4">
    <source>
        <dbReference type="ARBA" id="ARBA00023163"/>
    </source>
</evidence>
<dbReference type="GO" id="GO:0000981">
    <property type="term" value="F:DNA-binding transcription factor activity, RNA polymerase II-specific"/>
    <property type="evidence" value="ECO:0007669"/>
    <property type="project" value="InterPro"/>
</dbReference>
<feature type="compositionally biased region" description="Low complexity" evidence="7">
    <location>
        <begin position="122"/>
        <end position="143"/>
    </location>
</feature>
<dbReference type="GO" id="GO:0005634">
    <property type="term" value="C:nucleus"/>
    <property type="evidence" value="ECO:0007669"/>
    <property type="project" value="UniProtKB-SubCell"/>
</dbReference>
<evidence type="ECO:0000256" key="1">
    <source>
        <dbReference type="ARBA" id="ARBA00004123"/>
    </source>
</evidence>
<feature type="region of interest" description="Disordered" evidence="7">
    <location>
        <begin position="122"/>
        <end position="166"/>
    </location>
</feature>
<dbReference type="InterPro" id="IPR050815">
    <property type="entry name" value="TF_fung"/>
</dbReference>
<evidence type="ECO:0000313" key="8">
    <source>
        <dbReference type="EMBL" id="KAG2172501.1"/>
    </source>
</evidence>
<evidence type="ECO:0000256" key="7">
    <source>
        <dbReference type="SAM" id="MobiDB-lite"/>
    </source>
</evidence>
<keyword evidence="2" id="KW-0479">Metal-binding</keyword>